<keyword evidence="3" id="KW-0732">Signal</keyword>
<keyword evidence="2" id="KW-0175">Coiled coil</keyword>
<evidence type="ECO:0000313" key="4">
    <source>
        <dbReference type="EMBL" id="PWE23154.1"/>
    </source>
</evidence>
<feature type="coiled-coil region" evidence="2">
    <location>
        <begin position="47"/>
        <end position="116"/>
    </location>
</feature>
<gene>
    <name evidence="4" type="ORF">DF188_00280</name>
</gene>
<reference evidence="4 5" key="1">
    <citation type="submission" date="2018-05" db="EMBL/GenBank/DDBJ databases">
        <title>Antimicrobial susceptibility testing and genomic analysis of Arcobacter skirrowii strains and one Arcobacter butzleri isolated from German poultry farms.</title>
        <authorList>
            <person name="Haenel I."/>
            <person name="Hotzel H."/>
            <person name="Tomaso H."/>
            <person name="Busch A."/>
        </authorList>
    </citation>
    <scope>NUCLEOTIDE SEQUENCE [LARGE SCALE GENOMIC DNA]</scope>
    <source>
        <strain evidence="5">v</strain>
    </source>
</reference>
<dbReference type="STRING" id="28200.GCA_001572935_01495"/>
<dbReference type="SUPFAM" id="SSF48452">
    <property type="entry name" value="TPR-like"/>
    <property type="match status" value="1"/>
</dbReference>
<dbReference type="InterPro" id="IPR019734">
    <property type="entry name" value="TPR_rpt"/>
</dbReference>
<organism evidence="4 5">
    <name type="scientific">Aliarcobacter skirrowii</name>
    <dbReference type="NCBI Taxonomy" id="28200"/>
    <lineage>
        <taxon>Bacteria</taxon>
        <taxon>Pseudomonadati</taxon>
        <taxon>Campylobacterota</taxon>
        <taxon>Epsilonproteobacteria</taxon>
        <taxon>Campylobacterales</taxon>
        <taxon>Arcobacteraceae</taxon>
        <taxon>Aliarcobacter</taxon>
    </lineage>
</organism>
<comment type="caution">
    <text evidence="4">The sequence shown here is derived from an EMBL/GenBank/DDBJ whole genome shotgun (WGS) entry which is preliminary data.</text>
</comment>
<dbReference type="RefSeq" id="WP_109065247.1">
    <property type="nucleotide sequence ID" value="NZ_JAUQUC010000007.1"/>
</dbReference>
<evidence type="ECO:0000256" key="1">
    <source>
        <dbReference type="PROSITE-ProRule" id="PRU00339"/>
    </source>
</evidence>
<dbReference type="Proteomes" id="UP000245014">
    <property type="component" value="Unassembled WGS sequence"/>
</dbReference>
<dbReference type="Pfam" id="PF13174">
    <property type="entry name" value="TPR_6"/>
    <property type="match status" value="1"/>
</dbReference>
<protein>
    <submittedName>
        <fullName evidence="4">Uncharacterized protein</fullName>
    </submittedName>
</protein>
<evidence type="ECO:0000313" key="5">
    <source>
        <dbReference type="Proteomes" id="UP000245014"/>
    </source>
</evidence>
<sequence>MKIKFLLLTVIASITVAQEVSVYEATKSSTYGLTNTEKHILKNQSNISELTSKVEELNTTLETLSNKLDGLNSVYEGDSKKLNTTSLSLTQNQSDIESLKESIKSLTELLNKINSEYVSSNEFKNNMKQFVTKEEYEALKKALGLNDNKKTVQNKNSNSIIEPKTAEEKAKLMEDAKKDFGEKMYTYAIPKFEKLVELNYKPAESNFYLGEMWFKRKKYEDAISYFKKSAILYDKASYMPVLLLHCAISFENLNDKVNAKSFYNTLIDFYPNSQEAKEAKINLNKL</sequence>
<proteinExistence type="predicted"/>
<dbReference type="AlphaFoldDB" id="A0A2U2C289"/>
<dbReference type="PROSITE" id="PS50005">
    <property type="entry name" value="TPR"/>
    <property type="match status" value="1"/>
</dbReference>
<accession>A0A2U2C289</accession>
<feature type="signal peptide" evidence="3">
    <location>
        <begin position="1"/>
        <end position="17"/>
    </location>
</feature>
<dbReference type="EMBL" id="QEYI01000001">
    <property type="protein sequence ID" value="PWE23154.1"/>
    <property type="molecule type" value="Genomic_DNA"/>
</dbReference>
<feature type="chain" id="PRO_5015477188" evidence="3">
    <location>
        <begin position="18"/>
        <end position="286"/>
    </location>
</feature>
<dbReference type="InterPro" id="IPR011990">
    <property type="entry name" value="TPR-like_helical_dom_sf"/>
</dbReference>
<evidence type="ECO:0000256" key="3">
    <source>
        <dbReference type="SAM" id="SignalP"/>
    </source>
</evidence>
<dbReference type="Gene3D" id="1.25.40.10">
    <property type="entry name" value="Tetratricopeptide repeat domain"/>
    <property type="match status" value="1"/>
</dbReference>
<name>A0A2U2C289_9BACT</name>
<dbReference type="SMART" id="SM00028">
    <property type="entry name" value="TPR"/>
    <property type="match status" value="2"/>
</dbReference>
<feature type="repeat" description="TPR" evidence="1">
    <location>
        <begin position="203"/>
        <end position="236"/>
    </location>
</feature>
<evidence type="ECO:0000256" key="2">
    <source>
        <dbReference type="SAM" id="Coils"/>
    </source>
</evidence>
<keyword evidence="1" id="KW-0802">TPR repeat</keyword>